<dbReference type="AlphaFoldDB" id="A0A0J8S5U3"/>
<reference evidence="2" key="1">
    <citation type="journal article" date="2010" name="Genome Res.">
        <title>Population genomic sequencing of Coccidioides fungi reveals recent hybridization and transposon control.</title>
        <authorList>
            <person name="Neafsey D.E."/>
            <person name="Barker B.M."/>
            <person name="Sharpton T.J."/>
            <person name="Stajich J.E."/>
            <person name="Park D.J."/>
            <person name="Whiston E."/>
            <person name="Hung C.-Y."/>
            <person name="McMahan C."/>
            <person name="White J."/>
            <person name="Sykes S."/>
            <person name="Heiman D."/>
            <person name="Young S."/>
            <person name="Zeng Q."/>
            <person name="Abouelleil A."/>
            <person name="Aftuck L."/>
            <person name="Bessette D."/>
            <person name="Brown A."/>
            <person name="FitzGerald M."/>
            <person name="Lui A."/>
            <person name="Macdonald J.P."/>
            <person name="Priest M."/>
            <person name="Orbach M.J."/>
            <person name="Galgiani J.N."/>
            <person name="Kirkland T.N."/>
            <person name="Cole G.T."/>
            <person name="Birren B.W."/>
            <person name="Henn M.R."/>
            <person name="Taylor J.W."/>
            <person name="Rounsley S.D."/>
        </authorList>
    </citation>
    <scope>NUCLEOTIDE SEQUENCE [LARGE SCALE GENOMIC DNA]</scope>
    <source>
        <strain evidence="2">H538.4</strain>
    </source>
</reference>
<evidence type="ECO:0000313" key="2">
    <source>
        <dbReference type="Proteomes" id="UP000054563"/>
    </source>
</evidence>
<dbReference type="STRING" id="396776.A0A0J8S5U3"/>
<evidence type="ECO:0000313" key="1">
    <source>
        <dbReference type="EMBL" id="KMU92547.1"/>
    </source>
</evidence>
<accession>A0A0J8S5U3</accession>
<organism evidence="1 2">
    <name type="scientific">Coccidioides immitis H538.4</name>
    <dbReference type="NCBI Taxonomy" id="396776"/>
    <lineage>
        <taxon>Eukaryota</taxon>
        <taxon>Fungi</taxon>
        <taxon>Dikarya</taxon>
        <taxon>Ascomycota</taxon>
        <taxon>Pezizomycotina</taxon>
        <taxon>Eurotiomycetes</taxon>
        <taxon>Eurotiomycetidae</taxon>
        <taxon>Onygenales</taxon>
        <taxon>Onygenaceae</taxon>
        <taxon>Coccidioides</taxon>
    </lineage>
</organism>
<sequence length="157" mass="17572">MISETTAELIRITADNGLVVWDTGCFGQVLQKLPQPAAQFPGLIHFVGIAAKDKVLKKLFFHGGLGHDEWGPIYLHLNPLTVDNDSPVLIVDSNPFSELSSWTNCKLDREARPYQFRWPLLPTATPFDILFGQLLLLFSDVILIFAQDFPKPPDIIS</sequence>
<dbReference type="VEuPathDB" id="FungiDB:CIHG_10349"/>
<proteinExistence type="predicted"/>
<name>A0A0J8S5U3_COCIT</name>
<dbReference type="Proteomes" id="UP000054563">
    <property type="component" value="Unassembled WGS sequence"/>
</dbReference>
<protein>
    <submittedName>
        <fullName evidence="1">Uncharacterized protein</fullName>
    </submittedName>
</protein>
<dbReference type="EMBL" id="DS017092">
    <property type="protein sequence ID" value="KMU92547.1"/>
    <property type="molecule type" value="Genomic_DNA"/>
</dbReference>
<gene>
    <name evidence="1" type="ORF">CIHG_10349</name>
</gene>